<evidence type="ECO:0008006" key="12">
    <source>
        <dbReference type="Google" id="ProtNLM"/>
    </source>
</evidence>
<keyword evidence="2" id="KW-0862">Zinc</keyword>
<dbReference type="Pfam" id="PF00172">
    <property type="entry name" value="Zn_clus"/>
    <property type="match status" value="1"/>
</dbReference>
<evidence type="ECO:0000259" key="9">
    <source>
        <dbReference type="PROSITE" id="PS50157"/>
    </source>
</evidence>
<keyword evidence="3" id="KW-0805">Transcription regulation</keyword>
<feature type="region of interest" description="Disordered" evidence="7">
    <location>
        <begin position="1"/>
        <end position="27"/>
    </location>
</feature>
<dbReference type="SMART" id="SM00355">
    <property type="entry name" value="ZnF_C2H2"/>
    <property type="match status" value="2"/>
</dbReference>
<dbReference type="EMBL" id="CAWUHD010000005">
    <property type="protein sequence ID" value="CAK7210597.1"/>
    <property type="molecule type" value="Genomic_DNA"/>
</dbReference>
<reference evidence="10 11" key="1">
    <citation type="submission" date="2024-01" db="EMBL/GenBank/DDBJ databases">
        <authorList>
            <person name="Allen C."/>
            <person name="Tagirdzhanova G."/>
        </authorList>
    </citation>
    <scope>NUCLEOTIDE SEQUENCE [LARGE SCALE GENOMIC DNA]</scope>
</reference>
<feature type="region of interest" description="Disordered" evidence="7">
    <location>
        <begin position="83"/>
        <end position="107"/>
    </location>
</feature>
<comment type="caution">
    <text evidence="10">The sequence shown here is derived from an EMBL/GenBank/DDBJ whole genome shotgun (WGS) entry which is preliminary data.</text>
</comment>
<evidence type="ECO:0000313" key="11">
    <source>
        <dbReference type="Proteomes" id="UP001642482"/>
    </source>
</evidence>
<evidence type="ECO:0000256" key="1">
    <source>
        <dbReference type="ARBA" id="ARBA00022723"/>
    </source>
</evidence>
<dbReference type="SMART" id="SM00066">
    <property type="entry name" value="GAL4"/>
    <property type="match status" value="1"/>
</dbReference>
<feature type="compositionally biased region" description="Low complexity" evidence="7">
    <location>
        <begin position="88"/>
        <end position="102"/>
    </location>
</feature>
<accession>A0ABP0ATK2</accession>
<gene>
    <name evidence="10" type="ORF">SEUCBS140593_000884</name>
</gene>
<keyword evidence="4" id="KW-0804">Transcription</keyword>
<dbReference type="SUPFAM" id="SSF57701">
    <property type="entry name" value="Zn2/Cys6 DNA-binding domain"/>
    <property type="match status" value="1"/>
</dbReference>
<organism evidence="10 11">
    <name type="scientific">Sporothrix eucalyptigena</name>
    <dbReference type="NCBI Taxonomy" id="1812306"/>
    <lineage>
        <taxon>Eukaryota</taxon>
        <taxon>Fungi</taxon>
        <taxon>Dikarya</taxon>
        <taxon>Ascomycota</taxon>
        <taxon>Pezizomycotina</taxon>
        <taxon>Sordariomycetes</taxon>
        <taxon>Sordariomycetidae</taxon>
        <taxon>Ophiostomatales</taxon>
        <taxon>Ophiostomataceae</taxon>
        <taxon>Sporothrix</taxon>
    </lineage>
</organism>
<feature type="domain" description="C2H2-type" evidence="9">
    <location>
        <begin position="60"/>
        <end position="87"/>
    </location>
</feature>
<dbReference type="Proteomes" id="UP001642482">
    <property type="component" value="Unassembled WGS sequence"/>
</dbReference>
<feature type="domain" description="C2H2-type" evidence="9">
    <location>
        <begin position="32"/>
        <end position="59"/>
    </location>
</feature>
<dbReference type="Gene3D" id="3.30.160.60">
    <property type="entry name" value="Classic Zinc Finger"/>
    <property type="match status" value="2"/>
</dbReference>
<dbReference type="SUPFAM" id="SSF57667">
    <property type="entry name" value="beta-beta-alpha zinc fingers"/>
    <property type="match status" value="1"/>
</dbReference>
<dbReference type="InterPro" id="IPR001138">
    <property type="entry name" value="Zn2Cys6_DnaBD"/>
</dbReference>
<dbReference type="Pfam" id="PF00096">
    <property type="entry name" value="zf-C2H2"/>
    <property type="match status" value="2"/>
</dbReference>
<feature type="region of interest" description="Disordered" evidence="7">
    <location>
        <begin position="205"/>
        <end position="224"/>
    </location>
</feature>
<keyword evidence="1" id="KW-0479">Metal-binding</keyword>
<dbReference type="PANTHER" id="PTHR47660:SF2">
    <property type="entry name" value="TRANSCRIPTION FACTOR WITH C2H2 AND ZN(2)-CYS(6) DNA BINDING DOMAIN (EUROFUNG)"/>
    <property type="match status" value="1"/>
</dbReference>
<proteinExistence type="predicted"/>
<dbReference type="InterPro" id="IPR007219">
    <property type="entry name" value="XnlR_reg_dom"/>
</dbReference>
<keyword evidence="5" id="KW-0539">Nucleus</keyword>
<keyword evidence="11" id="KW-1185">Reference proteome</keyword>
<evidence type="ECO:0000256" key="6">
    <source>
        <dbReference type="PROSITE-ProRule" id="PRU00042"/>
    </source>
</evidence>
<feature type="compositionally biased region" description="Low complexity" evidence="7">
    <location>
        <begin position="7"/>
        <end position="27"/>
    </location>
</feature>
<dbReference type="PROSITE" id="PS00028">
    <property type="entry name" value="ZINC_FINGER_C2H2_1"/>
    <property type="match status" value="2"/>
</dbReference>
<dbReference type="PROSITE" id="PS50157">
    <property type="entry name" value="ZINC_FINGER_C2H2_2"/>
    <property type="match status" value="2"/>
</dbReference>
<name>A0ABP0ATK2_9PEZI</name>
<feature type="region of interest" description="Disordered" evidence="7">
    <location>
        <begin position="378"/>
        <end position="420"/>
    </location>
</feature>
<dbReference type="PROSITE" id="PS50048">
    <property type="entry name" value="ZN2_CY6_FUNGAL_2"/>
    <property type="match status" value="1"/>
</dbReference>
<dbReference type="InterPro" id="IPR036236">
    <property type="entry name" value="Znf_C2H2_sf"/>
</dbReference>
<dbReference type="PROSITE" id="PS00463">
    <property type="entry name" value="ZN2_CY6_FUNGAL_1"/>
    <property type="match status" value="1"/>
</dbReference>
<evidence type="ECO:0000256" key="7">
    <source>
        <dbReference type="SAM" id="MobiDB-lite"/>
    </source>
</evidence>
<dbReference type="Pfam" id="PF04082">
    <property type="entry name" value="Fungal_trans"/>
    <property type="match status" value="1"/>
</dbReference>
<evidence type="ECO:0000256" key="2">
    <source>
        <dbReference type="ARBA" id="ARBA00022833"/>
    </source>
</evidence>
<evidence type="ECO:0000313" key="10">
    <source>
        <dbReference type="EMBL" id="CAK7210597.1"/>
    </source>
</evidence>
<dbReference type="CDD" id="cd00067">
    <property type="entry name" value="GAL4"/>
    <property type="match status" value="1"/>
</dbReference>
<dbReference type="InterPro" id="IPR036864">
    <property type="entry name" value="Zn2-C6_fun-type_DNA-bd_sf"/>
</dbReference>
<evidence type="ECO:0000256" key="4">
    <source>
        <dbReference type="ARBA" id="ARBA00023163"/>
    </source>
</evidence>
<dbReference type="InterPro" id="IPR013087">
    <property type="entry name" value="Znf_C2H2_type"/>
</dbReference>
<evidence type="ECO:0000259" key="8">
    <source>
        <dbReference type="PROSITE" id="PS50048"/>
    </source>
</evidence>
<dbReference type="PANTHER" id="PTHR47660">
    <property type="entry name" value="TRANSCRIPTION FACTOR WITH C2H2 AND ZN(2)-CYS(6) DNA BINDING DOMAIN (EUROFUNG)-RELATED-RELATED"/>
    <property type="match status" value="1"/>
</dbReference>
<evidence type="ECO:0000256" key="5">
    <source>
        <dbReference type="ARBA" id="ARBA00023242"/>
    </source>
</evidence>
<sequence length="975" mass="106831">MGHPDYTASPVAAANPSSTSTATDAGGSSSLFQCGSCKRQYKRLDHLARHVRSHTQSRPYRCQVCTKAFARADLLKRHVAGHDARNDAASTTSSRNSTGGSALSSVAANTGRVSRACQACSSNHLRCSEEKPCRRCTTKGLNCVWDRASDMVDLVMTPPATVVTATTDETGVDREETTQVQPPHPEDVDDTPLPVIPMTDLETPHPHLVPPPQMDHTPQSEAPQLDPPQSFMRMLSAFDFSYKAVGNTSTPMLQDATNPSNMYPSTGHGQWTPMGALDFDATAAGSLDLDLDHLDDMDFRFLDSYNTRVPFEFGVSPTTGDGLDLSTDTASAYRQAVSSSQGGHTTTPSGFSVAIGSGSEAFKRHYWKFRPNAQDHCGSEEHNLSLPSVGTAGAVDHTSPESTLSQSLRHSRSVRPDGVRLDTASRDKILMVVTHNCRRENVARVVTSFPSVELLDTLLQFYLMSPVAQAETFLHTASFHGNPNEKRPELLAAMTAAGAVLTGDPALSKLGFAIQECLRIAVPQQWERDNSLTRDLELGQAYLLTLDIGLWSGRSRKVEIAESFFMPLLTIRRRDGSFGRSARSLGNVIVSDDDTGDVLSDKWRAWIQHESMARFTFRLLQHDTNTSMALLTTPLISYAEVLLTFPESVELWTAPTPEQWKTLYLQHQSQRPPSGLPATLPAFLEGPDAFIATHKHRVDMRVVCSAFLSCVWGLTWEYVQLSVLQREMSSSASTETHSVSRAGVTGTSHRRWSALVMGTRQDDILQLIHTFREAVALSDLATHPVMTMRTELILMHTHTVLEQVQLFAGMEGQDQARAVHPVIVEWVASESARKSLWHAGQVLRGARQLARGLIGGPTAVMVYHAGLTLWIYGAVSQSVAPLPAGEDLFVDGPDTGLSLQRFFARGYGRPCIGGISTLDNDIVPLCQPDRVMGVVSGIFRRNHDKSSRPHMVESLIQLIDEIQRASMATLNEESK</sequence>
<evidence type="ECO:0000256" key="3">
    <source>
        <dbReference type="ARBA" id="ARBA00023015"/>
    </source>
</evidence>
<feature type="region of interest" description="Disordered" evidence="7">
    <location>
        <begin position="171"/>
        <end position="192"/>
    </location>
</feature>
<feature type="domain" description="Zn(2)-C6 fungal-type" evidence="8">
    <location>
        <begin position="116"/>
        <end position="145"/>
    </location>
</feature>
<dbReference type="Gene3D" id="4.10.240.10">
    <property type="entry name" value="Zn(2)-C6 fungal-type DNA-binding domain"/>
    <property type="match status" value="1"/>
</dbReference>
<keyword evidence="6" id="KW-0863">Zinc-finger</keyword>
<protein>
    <recommendedName>
        <fullName evidence="12">C6 transcription factor RegA</fullName>
    </recommendedName>
</protein>